<dbReference type="InParanoid" id="A2E7D8"/>
<dbReference type="PANTHER" id="PTHR20961:SF38">
    <property type="entry name" value="PROTEIN O-LINKED-MANNOSE BETA-1,4-N-ACETYLGLUCOSAMINYLTRANSFERASE 2"/>
    <property type="match status" value="1"/>
</dbReference>
<dbReference type="AlphaFoldDB" id="A2E7D8"/>
<evidence type="ECO:0000256" key="2">
    <source>
        <dbReference type="ARBA" id="ARBA00022676"/>
    </source>
</evidence>
<keyword evidence="2" id="KW-0328">Glycosyltransferase</keyword>
<keyword evidence="4" id="KW-0812">Transmembrane</keyword>
<evidence type="ECO:0000256" key="7">
    <source>
        <dbReference type="ARBA" id="ARBA00023180"/>
    </source>
</evidence>
<evidence type="ECO:0000256" key="6">
    <source>
        <dbReference type="ARBA" id="ARBA00023136"/>
    </source>
</evidence>
<dbReference type="GO" id="GO:0016757">
    <property type="term" value="F:glycosyltransferase activity"/>
    <property type="evidence" value="ECO:0000318"/>
    <property type="project" value="GO_Central"/>
</dbReference>
<gene>
    <name evidence="9" type="ORF">TVAG_418680</name>
</gene>
<dbReference type="InterPro" id="IPR049625">
    <property type="entry name" value="Glyco_transf_61_cat"/>
</dbReference>
<keyword evidence="5" id="KW-1133">Transmembrane helix</keyword>
<dbReference type="VEuPathDB" id="TrichDB:TVAG_418680"/>
<dbReference type="KEGG" id="tva:4769384"/>
<dbReference type="RefSeq" id="XP_001323654.1">
    <property type="nucleotide sequence ID" value="XM_001323619.1"/>
</dbReference>
<reference evidence="9" key="2">
    <citation type="journal article" date="2007" name="Science">
        <title>Draft genome sequence of the sexually transmitted pathogen Trichomonas vaginalis.</title>
        <authorList>
            <person name="Carlton J.M."/>
            <person name="Hirt R.P."/>
            <person name="Silva J.C."/>
            <person name="Delcher A.L."/>
            <person name="Schatz M."/>
            <person name="Zhao Q."/>
            <person name="Wortman J.R."/>
            <person name="Bidwell S.L."/>
            <person name="Alsmark U.C.M."/>
            <person name="Besteiro S."/>
            <person name="Sicheritz-Ponten T."/>
            <person name="Noel C.J."/>
            <person name="Dacks J.B."/>
            <person name="Foster P.G."/>
            <person name="Simillion C."/>
            <person name="Van de Peer Y."/>
            <person name="Miranda-Saavedra D."/>
            <person name="Barton G.J."/>
            <person name="Westrop G.D."/>
            <person name="Mueller S."/>
            <person name="Dessi D."/>
            <person name="Fiori P.L."/>
            <person name="Ren Q."/>
            <person name="Paulsen I."/>
            <person name="Zhang H."/>
            <person name="Bastida-Corcuera F.D."/>
            <person name="Simoes-Barbosa A."/>
            <person name="Brown M.T."/>
            <person name="Hayes R.D."/>
            <person name="Mukherjee M."/>
            <person name="Okumura C.Y."/>
            <person name="Schneider R."/>
            <person name="Smith A.J."/>
            <person name="Vanacova S."/>
            <person name="Villalvazo M."/>
            <person name="Haas B.J."/>
            <person name="Pertea M."/>
            <person name="Feldblyum T.V."/>
            <person name="Utterback T.R."/>
            <person name="Shu C.L."/>
            <person name="Osoegawa K."/>
            <person name="de Jong P.J."/>
            <person name="Hrdy I."/>
            <person name="Horvathova L."/>
            <person name="Zubacova Z."/>
            <person name="Dolezal P."/>
            <person name="Malik S.B."/>
            <person name="Logsdon J.M. Jr."/>
            <person name="Henze K."/>
            <person name="Gupta A."/>
            <person name="Wang C.C."/>
            <person name="Dunne R.L."/>
            <person name="Upcroft J.A."/>
            <person name="Upcroft P."/>
            <person name="White O."/>
            <person name="Salzberg S.L."/>
            <person name="Tang P."/>
            <person name="Chiu C.-H."/>
            <person name="Lee Y.-S."/>
            <person name="Embley T.M."/>
            <person name="Coombs G.H."/>
            <person name="Mottram J.C."/>
            <person name="Tachezy J."/>
            <person name="Fraser-Liggett C.M."/>
            <person name="Johnson P.J."/>
        </authorList>
    </citation>
    <scope>NUCLEOTIDE SEQUENCE [LARGE SCALE GENOMIC DNA]</scope>
    <source>
        <strain evidence="9">G3</strain>
    </source>
</reference>
<keyword evidence="3" id="KW-0808">Transferase</keyword>
<dbReference type="EMBL" id="DS113319">
    <property type="protein sequence ID" value="EAY11431.1"/>
    <property type="molecule type" value="Genomic_DNA"/>
</dbReference>
<dbReference type="GO" id="GO:0016020">
    <property type="term" value="C:membrane"/>
    <property type="evidence" value="ECO:0007669"/>
    <property type="project" value="UniProtKB-SubCell"/>
</dbReference>
<reference evidence="9" key="1">
    <citation type="submission" date="2006-10" db="EMBL/GenBank/DDBJ databases">
        <authorList>
            <person name="Amadeo P."/>
            <person name="Zhao Q."/>
            <person name="Wortman J."/>
            <person name="Fraser-Liggett C."/>
            <person name="Carlton J."/>
        </authorList>
    </citation>
    <scope>NUCLEOTIDE SEQUENCE</scope>
    <source>
        <strain evidence="9">G3</strain>
    </source>
</reference>
<keyword evidence="10" id="KW-1185">Reference proteome</keyword>
<evidence type="ECO:0000313" key="10">
    <source>
        <dbReference type="Proteomes" id="UP000001542"/>
    </source>
</evidence>
<evidence type="ECO:0000256" key="3">
    <source>
        <dbReference type="ARBA" id="ARBA00022679"/>
    </source>
</evidence>
<organism evidence="9 10">
    <name type="scientific">Trichomonas vaginalis (strain ATCC PRA-98 / G3)</name>
    <dbReference type="NCBI Taxonomy" id="412133"/>
    <lineage>
        <taxon>Eukaryota</taxon>
        <taxon>Metamonada</taxon>
        <taxon>Parabasalia</taxon>
        <taxon>Trichomonadida</taxon>
        <taxon>Trichomonadidae</taxon>
        <taxon>Trichomonas</taxon>
    </lineage>
</organism>
<evidence type="ECO:0000313" key="9">
    <source>
        <dbReference type="EMBL" id="EAY11431.1"/>
    </source>
</evidence>
<dbReference type="Pfam" id="PF04577">
    <property type="entry name" value="Glyco_transf_61"/>
    <property type="match status" value="1"/>
</dbReference>
<accession>A2E7D8</accession>
<keyword evidence="6" id="KW-0472">Membrane</keyword>
<evidence type="ECO:0000256" key="5">
    <source>
        <dbReference type="ARBA" id="ARBA00022989"/>
    </source>
</evidence>
<comment type="subcellular location">
    <subcellularLocation>
        <location evidence="1">Membrane</location>
        <topology evidence="1">Single-pass membrane protein</topology>
    </subcellularLocation>
</comment>
<dbReference type="PANTHER" id="PTHR20961">
    <property type="entry name" value="GLYCOSYLTRANSFERASE"/>
    <property type="match status" value="1"/>
</dbReference>
<sequence>MQFSFIENKDFNYFYDVYPSIHELNKVNTNKSVVIENIIESTAFEYIDRIISFNLTFEKPRTGLLYGFLKNTEYINNSDYFNRIDLVPKYPDKSFIDLLNNFHGKIAIYKDAYATSFGEFAIGNTVIRPPDDSGPQWIRMFCNGSVVLECDKACVFGHGNMGNFGHFINDYLCPLVLLPNDYLRDCVVVLSHRCGSYAREFLECLDVRQYFFVGFDEWVFAKRLAVCIEGRPHNMHFGVPVQNLHDKLTNHFKLFNIVPSQYVILNRAHNTDRSLENFDELTDMIKLKFPTVKFLFLYDQTGSISSYARFFSTIKFLFTTSGSNCHKCIFMRPRTVFVCCSIIMMDFAAWETILSCDIALVVFNHRVVPLTGPFSCDIDISIRAIKSGIVKLVICYYSISLYNFLYHDIILCNSIGWKAVHFLKAYRTTSIIQKPMGFGPNTVKNSYLDRLEKTYG</sequence>
<name>A2E7D8_TRIV3</name>
<dbReference type="VEuPathDB" id="TrichDB:TVAGG3_0831950"/>
<evidence type="ECO:0000259" key="8">
    <source>
        <dbReference type="Pfam" id="PF04577"/>
    </source>
</evidence>
<keyword evidence="7" id="KW-0325">Glycoprotein</keyword>
<protein>
    <recommendedName>
        <fullName evidence="8">Glycosyltransferase 61 catalytic domain-containing protein</fullName>
    </recommendedName>
</protein>
<evidence type="ECO:0000256" key="4">
    <source>
        <dbReference type="ARBA" id="ARBA00022692"/>
    </source>
</evidence>
<feature type="domain" description="Glycosyltransferase 61 catalytic" evidence="8">
    <location>
        <begin position="164"/>
        <end position="338"/>
    </location>
</feature>
<proteinExistence type="predicted"/>
<dbReference type="Proteomes" id="UP000001542">
    <property type="component" value="Unassembled WGS sequence"/>
</dbReference>
<evidence type="ECO:0000256" key="1">
    <source>
        <dbReference type="ARBA" id="ARBA00004167"/>
    </source>
</evidence>
<dbReference type="InterPro" id="IPR007657">
    <property type="entry name" value="Glycosyltransferase_61"/>
</dbReference>